<reference evidence="8 9" key="1">
    <citation type="submission" date="2016-10" db="EMBL/GenBank/DDBJ databases">
        <title>Comparative genomics between deep and shallow subseafloor isolates.</title>
        <authorList>
            <person name="Ishii S."/>
            <person name="Miller J.R."/>
            <person name="Sutton G."/>
            <person name="Suzuki S."/>
            <person name="Methe B."/>
            <person name="Inagaki F."/>
            <person name="Imachi H."/>
        </authorList>
    </citation>
    <scope>NUCLEOTIDE SEQUENCE [LARGE SCALE GENOMIC DNA]</scope>
    <source>
        <strain evidence="5 8">A8p</strain>
        <strain evidence="4 9">MO-MB1</strain>
    </source>
</reference>
<dbReference type="NCBIfam" id="NF040950">
    <property type="entry name" value="archin_ph_syn"/>
    <property type="match status" value="1"/>
</dbReference>
<feature type="binding site" evidence="2">
    <location>
        <position position="61"/>
    </location>
    <ligand>
        <name>Mg(2+)</name>
        <dbReference type="ChEBI" id="CHEBI:18420"/>
        <label>2</label>
    </ligand>
</feature>
<feature type="active site" description="Proton acceptor" evidence="2">
    <location>
        <position position="86"/>
    </location>
</feature>
<keyword evidence="2" id="KW-0464">Manganese</keyword>
<dbReference type="InterPro" id="IPR043130">
    <property type="entry name" value="CDP-OH_PTrfase_TM_dom"/>
</dbReference>
<dbReference type="EC" id="2.7.8.39" evidence="2"/>
<gene>
    <name evidence="4" type="ORF">BK007_07500</name>
    <name evidence="5" type="ORF">BK009_05995</name>
    <name evidence="6" type="ORF">HA271_01025</name>
    <name evidence="7" type="ORF">HG719_01520</name>
</gene>
<evidence type="ECO:0000313" key="9">
    <source>
        <dbReference type="Proteomes" id="UP000232806"/>
    </source>
</evidence>
<dbReference type="EMBL" id="JABBYL010000006">
    <property type="protein sequence ID" value="NMO08514.1"/>
    <property type="molecule type" value="Genomic_DNA"/>
</dbReference>
<evidence type="ECO:0000313" key="11">
    <source>
        <dbReference type="Proteomes" id="UP000591058"/>
    </source>
</evidence>
<proteinExistence type="inferred from homology"/>
<evidence type="ECO:0000256" key="2">
    <source>
        <dbReference type="HAMAP-Rule" id="MF_02242"/>
    </source>
</evidence>
<dbReference type="EMBL" id="CP017766">
    <property type="protein sequence ID" value="AUB55860.1"/>
    <property type="molecule type" value="Genomic_DNA"/>
</dbReference>
<dbReference type="UniPathway" id="UPA00085"/>
<dbReference type="Proteomes" id="UP000232806">
    <property type="component" value="Chromosome"/>
</dbReference>
<evidence type="ECO:0000256" key="3">
    <source>
        <dbReference type="RuleBase" id="RU003750"/>
    </source>
</evidence>
<keyword evidence="8" id="KW-1185">Reference proteome</keyword>
<dbReference type="InterPro" id="IPR054868">
    <property type="entry name" value="archin_ph_syn"/>
</dbReference>
<feature type="transmembrane region" description="Helical" evidence="2">
    <location>
        <begin position="88"/>
        <end position="114"/>
    </location>
</feature>
<dbReference type="InterPro" id="IPR044270">
    <property type="entry name" value="AIP_synthase"/>
</dbReference>
<feature type="transmembrane region" description="Helical" evidence="2">
    <location>
        <begin position="160"/>
        <end position="182"/>
    </location>
</feature>
<name>A0A2H4VCS1_9EURY</name>
<dbReference type="EMBL" id="CP017768">
    <property type="protein sequence ID" value="AUB60273.1"/>
    <property type="molecule type" value="Genomic_DNA"/>
</dbReference>
<comment type="cofactor">
    <cofactor evidence="2">
        <name>Mn(2+)</name>
        <dbReference type="ChEBI" id="CHEBI:29035"/>
    </cofactor>
    <cofactor evidence="2">
        <name>Mg(2+)</name>
        <dbReference type="ChEBI" id="CHEBI:18420"/>
    </cofactor>
    <text evidence="2">Binds 2 Mg(2+) or Mn(2+) ions per subunit.</text>
</comment>
<dbReference type="GO" id="GO:0008654">
    <property type="term" value="P:phospholipid biosynthetic process"/>
    <property type="evidence" value="ECO:0007669"/>
    <property type="project" value="UniProtKB-UniRule"/>
</dbReference>
<keyword evidence="2" id="KW-0479">Metal-binding</keyword>
<evidence type="ECO:0000313" key="6">
    <source>
        <dbReference type="EMBL" id="HII83431.1"/>
    </source>
</evidence>
<reference evidence="7 11" key="3">
    <citation type="submission" date="2020-04" db="EMBL/GenBank/DDBJ databases">
        <title>Draft genome of Methanobacterium subterraneum isolated from animal feces.</title>
        <authorList>
            <person name="Ouboter H.T."/>
            <person name="Berger S."/>
            <person name="Gungor E."/>
            <person name="Jetten M.S.M."/>
            <person name="Welte C.U."/>
        </authorList>
    </citation>
    <scope>NUCLEOTIDE SEQUENCE [LARGE SCALE GENOMIC DNA]</scope>
    <source>
        <strain evidence="7">HO_2020</strain>
    </source>
</reference>
<dbReference type="RefSeq" id="WP_100905838.1">
    <property type="nucleotide sequence ID" value="NZ_CP017766.1"/>
</dbReference>
<dbReference type="InterPro" id="IPR048254">
    <property type="entry name" value="CDP_ALCOHOL_P_TRANSF_CS"/>
</dbReference>
<keyword evidence="2" id="KW-0460">Magnesium</keyword>
<dbReference type="HAMAP" id="MF_02242">
    <property type="entry name" value="AIP_synthase"/>
    <property type="match status" value="1"/>
</dbReference>
<comment type="function">
    <text evidence="2">Catalyzes the formation of archaetidylinositol phosphate (AIP) from CDP-archaeol (CDP-ArOH or CDP-2,3-bis-(O-phytanyl)-sn-glycerol) and 1L-myo-inositol 1-phosphate (IP or 1D-myo-inositol 3-phosphate). AIP is a precursor of archaetidyl-myo-inositol (AI), an ether-type inositol phospholipid ubiquitously distributed in archaea membranes and essential for glycolipid biosynthesis in archaea.</text>
</comment>
<evidence type="ECO:0000313" key="4">
    <source>
        <dbReference type="EMBL" id="AUB55860.1"/>
    </source>
</evidence>
<dbReference type="Proteomes" id="UP000586031">
    <property type="component" value="Unassembled WGS sequence"/>
</dbReference>
<evidence type="ECO:0000313" key="8">
    <source>
        <dbReference type="Proteomes" id="UP000232631"/>
    </source>
</evidence>
<dbReference type="GeneID" id="35122663"/>
<keyword evidence="2" id="KW-1208">Phospholipid metabolism</keyword>
<dbReference type="Pfam" id="PF01066">
    <property type="entry name" value="CDP-OH_P_transf"/>
    <property type="match status" value="1"/>
</dbReference>
<comment type="similarity">
    <text evidence="2 3">Belongs to the CDP-alcohol phosphatidyltransferase class-I family.</text>
</comment>
<comment type="pathway">
    <text evidence="2">Lipid metabolism; phospholipid metabolism.</text>
</comment>
<protein>
    <recommendedName>
        <fullName evidence="2">Archaetidylinositol phosphate synthase</fullName>
        <shortName evidence="2">AIP synthase</shortName>
        <ecNumber evidence="2">2.7.8.39</ecNumber>
    </recommendedName>
</protein>
<keyword evidence="2" id="KW-0444">Lipid biosynthesis</keyword>
<keyword evidence="2" id="KW-0812">Transmembrane</keyword>
<sequence>MLNKVRPHIQRFINPIANKIGLHPNILTIIGLLVSLCAAYAFSQKSLLLGGLLILLSGFFDVIDGAVARNNNTKSKFGGFLDSTCDRFADAFIIIGIIYGGYVNWFWGILALLASLSVSYVRARAEVEGIRCDVGIAERAERLFIILGGALIGYFTNPQLVMSLAILLVVILGYVTVLQRVYHSWKELKDI</sequence>
<keyword evidence="2" id="KW-1133">Transmembrane helix</keyword>
<dbReference type="OrthoDB" id="9904at2157"/>
<reference evidence="10" key="2">
    <citation type="journal article" date="2020" name="bioRxiv">
        <title>A rank-normalized archaeal taxonomy based on genome phylogeny resolves widespread incomplete and uneven classifications.</title>
        <authorList>
            <person name="Rinke C."/>
            <person name="Chuvochina M."/>
            <person name="Mussig A.J."/>
            <person name="Chaumeil P.-A."/>
            <person name="Waite D.W."/>
            <person name="Whitman W.B."/>
            <person name="Parks D.H."/>
            <person name="Hugenholtz P."/>
        </authorList>
    </citation>
    <scope>NUCLEOTIDE SEQUENCE [LARGE SCALE GENOMIC DNA]</scope>
</reference>
<accession>A0A2H4VQ96</accession>
<feature type="binding site" evidence="2">
    <location>
        <position position="82"/>
    </location>
    <ligand>
        <name>Mg(2+)</name>
        <dbReference type="ChEBI" id="CHEBI:18420"/>
        <label>2</label>
    </ligand>
</feature>
<dbReference type="PROSITE" id="PS00379">
    <property type="entry name" value="CDP_ALCOHOL_P_TRANSF"/>
    <property type="match status" value="1"/>
</dbReference>
<feature type="transmembrane region" description="Helical" evidence="2">
    <location>
        <begin position="20"/>
        <end position="42"/>
    </location>
</feature>
<feature type="binding site" evidence="2">
    <location>
        <position position="61"/>
    </location>
    <ligand>
        <name>Mg(2+)</name>
        <dbReference type="ChEBI" id="CHEBI:18420"/>
        <label>1</label>
    </ligand>
</feature>
<feature type="binding site" evidence="2">
    <location>
        <position position="86"/>
    </location>
    <ligand>
        <name>Mg(2+)</name>
        <dbReference type="ChEBI" id="CHEBI:18420"/>
        <label>2</label>
    </ligand>
</feature>
<comment type="subcellular location">
    <subcellularLocation>
        <location evidence="2">Cell membrane</location>
        <topology evidence="2">Multi-pass membrane protein</topology>
    </subcellularLocation>
</comment>
<evidence type="ECO:0000256" key="1">
    <source>
        <dbReference type="ARBA" id="ARBA00022679"/>
    </source>
</evidence>
<feature type="binding site" evidence="2">
    <location>
        <position position="64"/>
    </location>
    <ligand>
        <name>Mg(2+)</name>
        <dbReference type="ChEBI" id="CHEBI:18420"/>
        <label>1</label>
    </ligand>
</feature>
<comment type="catalytic activity">
    <reaction evidence="2">
        <text>CDP-2,3-bis-O-(phytanyl)-sn-glycerol + 1D-myo-inositol 3-phosphate = saturated 1-archaetidyl-1D-myo-inositol 3-phosphate + CMP + H(+)</text>
        <dbReference type="Rhea" id="RHEA:36823"/>
        <dbReference type="ChEBI" id="CHEBI:15378"/>
        <dbReference type="ChEBI" id="CHEBI:58401"/>
        <dbReference type="ChEBI" id="CHEBI:60377"/>
        <dbReference type="ChEBI" id="CHEBI:74004"/>
        <dbReference type="ChEBI" id="CHEBI:74006"/>
        <dbReference type="EC" id="2.7.8.39"/>
    </reaction>
</comment>
<keyword evidence="1 2" id="KW-0808">Transferase</keyword>
<dbReference type="KEGG" id="msub:BK009_05995"/>
<evidence type="ECO:0000313" key="10">
    <source>
        <dbReference type="Proteomes" id="UP000586031"/>
    </source>
</evidence>
<evidence type="ECO:0000313" key="5">
    <source>
        <dbReference type="EMBL" id="AUB60273.1"/>
    </source>
</evidence>
<organism evidence="4 9">
    <name type="scientific">Methanobacterium subterraneum</name>
    <dbReference type="NCBI Taxonomy" id="59277"/>
    <lineage>
        <taxon>Archaea</taxon>
        <taxon>Methanobacteriati</taxon>
        <taxon>Methanobacteriota</taxon>
        <taxon>Methanomada group</taxon>
        <taxon>Methanobacteria</taxon>
        <taxon>Methanobacteriales</taxon>
        <taxon>Methanobacteriaceae</taxon>
        <taxon>Methanobacterium</taxon>
    </lineage>
</organism>
<dbReference type="Proteomes" id="UP000232631">
    <property type="component" value="Chromosome"/>
</dbReference>
<keyword evidence="2" id="KW-0443">Lipid metabolism</keyword>
<dbReference type="GO" id="GO:0005886">
    <property type="term" value="C:plasma membrane"/>
    <property type="evidence" value="ECO:0007669"/>
    <property type="project" value="UniProtKB-SubCell"/>
</dbReference>
<feature type="transmembrane region" description="Helical" evidence="2">
    <location>
        <begin position="48"/>
        <end position="67"/>
    </location>
</feature>
<dbReference type="GO" id="GO:0016780">
    <property type="term" value="F:phosphotransferase activity, for other substituted phosphate groups"/>
    <property type="evidence" value="ECO:0007669"/>
    <property type="project" value="UniProtKB-UniRule"/>
</dbReference>
<dbReference type="EMBL" id="DUHE01000029">
    <property type="protein sequence ID" value="HII83431.1"/>
    <property type="molecule type" value="Genomic_DNA"/>
</dbReference>
<dbReference type="InterPro" id="IPR000462">
    <property type="entry name" value="CDP-OH_P_trans"/>
</dbReference>
<dbReference type="AlphaFoldDB" id="A0A2H4VCS1"/>
<dbReference type="Gene3D" id="1.20.120.1760">
    <property type="match status" value="1"/>
</dbReference>
<feature type="binding site" evidence="2">
    <location>
        <position position="82"/>
    </location>
    <ligand>
        <name>Mg(2+)</name>
        <dbReference type="ChEBI" id="CHEBI:18420"/>
        <label>1</label>
    </ligand>
</feature>
<evidence type="ECO:0000313" key="7">
    <source>
        <dbReference type="EMBL" id="NMO08514.1"/>
    </source>
</evidence>
<dbReference type="GO" id="GO:0000287">
    <property type="term" value="F:magnesium ion binding"/>
    <property type="evidence" value="ECO:0007669"/>
    <property type="project" value="UniProtKB-UniRule"/>
</dbReference>
<dbReference type="Proteomes" id="UP000591058">
    <property type="component" value="Unassembled WGS sequence"/>
</dbReference>
<accession>A0A2H4VCS1</accession>
<keyword evidence="2" id="KW-0472">Membrane</keyword>
<keyword evidence="2" id="KW-1003">Cell membrane</keyword>